<protein>
    <recommendedName>
        <fullName evidence="3">Late control protein D</fullName>
    </recommendedName>
</protein>
<evidence type="ECO:0008006" key="3">
    <source>
        <dbReference type="Google" id="ProtNLM"/>
    </source>
</evidence>
<dbReference type="Gene3D" id="2.30.110.50">
    <property type="match status" value="1"/>
</dbReference>
<dbReference type="AlphaFoldDB" id="A0A1S8T7H7"/>
<evidence type="ECO:0000313" key="1">
    <source>
        <dbReference type="EMBL" id="OOM73574.1"/>
    </source>
</evidence>
<dbReference type="Gene3D" id="3.55.50.10">
    <property type="entry name" value="Baseplate protein-like domains"/>
    <property type="match status" value="1"/>
</dbReference>
<comment type="caution">
    <text evidence="1">The sequence shown here is derived from an EMBL/GenBank/DDBJ whole genome shotgun (WGS) entry which is preliminary data.</text>
</comment>
<reference evidence="1 2" key="1">
    <citation type="submission" date="2016-05" db="EMBL/GenBank/DDBJ databases">
        <title>Microbial solvent formation.</title>
        <authorList>
            <person name="Poehlein A."/>
            <person name="Montoya Solano J.D."/>
            <person name="Flitsch S."/>
            <person name="Krabben P."/>
            <person name="Duerre P."/>
            <person name="Daniel R."/>
        </authorList>
    </citation>
    <scope>NUCLEOTIDE SEQUENCE [LARGE SCALE GENOMIC DNA]</scope>
    <source>
        <strain evidence="1 2">DSM 2619</strain>
    </source>
</reference>
<organism evidence="1 2">
    <name type="scientific">Clostridium puniceum</name>
    <dbReference type="NCBI Taxonomy" id="29367"/>
    <lineage>
        <taxon>Bacteria</taxon>
        <taxon>Bacillati</taxon>
        <taxon>Bacillota</taxon>
        <taxon>Clostridia</taxon>
        <taxon>Eubacteriales</taxon>
        <taxon>Clostridiaceae</taxon>
        <taxon>Clostridium</taxon>
    </lineage>
</organism>
<proteinExistence type="predicted"/>
<name>A0A1S8T7H7_9CLOT</name>
<gene>
    <name evidence="1" type="ORF">CLPUN_44700</name>
</gene>
<sequence>MGEIHALRVKSPYKLMRIVDIKIENKPNEHGYLYLKCLIDDSINFKSTINASTDDKICVYEELDDEGSININKVNERNSKILFNGIVQNVRTTNVNEIYYLEIQALTSSFELDIKEKSRSFQNVNMIYDELIAQILKDYPDFTFTQSVGKGQKINKPLFQYKETDWNFIKRAVSELKAELYCDIINLNNMFYFGIPQEHNYTL</sequence>
<accession>A0A1S8T7H7</accession>
<dbReference type="STRING" id="29367.CLPUN_44700"/>
<evidence type="ECO:0000313" key="2">
    <source>
        <dbReference type="Proteomes" id="UP000190890"/>
    </source>
</evidence>
<dbReference type="SUPFAM" id="SSF69279">
    <property type="entry name" value="Phage tail proteins"/>
    <property type="match status" value="1"/>
</dbReference>
<dbReference type="EMBL" id="LZZM01000213">
    <property type="protein sequence ID" value="OOM73574.1"/>
    <property type="molecule type" value="Genomic_DNA"/>
</dbReference>
<keyword evidence="2" id="KW-1185">Reference proteome</keyword>
<dbReference type="Proteomes" id="UP000190890">
    <property type="component" value="Unassembled WGS sequence"/>
</dbReference>